<feature type="chain" id="PRO_5012080199" evidence="1">
    <location>
        <begin position="20"/>
        <end position="249"/>
    </location>
</feature>
<reference evidence="2 3" key="1">
    <citation type="journal article" date="2015" name="Plant Cell">
        <title>Oil accumulation by the oleaginous diatom Fistulifera solaris as revealed by the genome and transcriptome.</title>
        <authorList>
            <person name="Tanaka T."/>
            <person name="Maeda Y."/>
            <person name="Veluchamy A."/>
            <person name="Tanaka M."/>
            <person name="Abida H."/>
            <person name="Marechal E."/>
            <person name="Bowler C."/>
            <person name="Muto M."/>
            <person name="Sunaga Y."/>
            <person name="Tanaka M."/>
            <person name="Yoshino T."/>
            <person name="Taniguchi T."/>
            <person name="Fukuda Y."/>
            <person name="Nemoto M."/>
            <person name="Matsumoto M."/>
            <person name="Wong P.S."/>
            <person name="Aburatani S."/>
            <person name="Fujibuchi W."/>
        </authorList>
    </citation>
    <scope>NUCLEOTIDE SEQUENCE [LARGE SCALE GENOMIC DNA]</scope>
    <source>
        <strain evidence="2 3">JPCC DA0580</strain>
    </source>
</reference>
<comment type="caution">
    <text evidence="2">The sequence shown here is derived from an EMBL/GenBank/DDBJ whole genome shotgun (WGS) entry which is preliminary data.</text>
</comment>
<dbReference type="InParanoid" id="A0A1Z5KS92"/>
<proteinExistence type="predicted"/>
<gene>
    <name evidence="2" type="ORF">FisN_7Hh351</name>
</gene>
<dbReference type="EMBL" id="BDSP01000285">
    <property type="protein sequence ID" value="GAX29057.1"/>
    <property type="molecule type" value="Genomic_DNA"/>
</dbReference>
<accession>A0A1Z5KS92</accession>
<protein>
    <submittedName>
        <fullName evidence="2">Uncharacterized protein</fullName>
    </submittedName>
</protein>
<evidence type="ECO:0000313" key="2">
    <source>
        <dbReference type="EMBL" id="GAX29057.1"/>
    </source>
</evidence>
<sequence>MRVFVATAALAALAVSATAFQPHKLSSRSLFAPSTSILASSAVDKTNGAPCAMPDNVGVPTGVTAKTLRSAVLTNADGESSWCELQQKEGSKDIAGPIFVSIGDQEKLELFLEKNPYVSREQILVDNYNDFSAYKAAGFGRFDEQDKETIKAAKDNMASPDLGGWKGALTYLSSVGKLSPIPADMKFGQIPEGVLRLGGTFVVSGNDIVYRWSDRLPGDHPDIEKVWSIAKEASQKKGIFPQVSKIFGL</sequence>
<dbReference type="AlphaFoldDB" id="A0A1Z5KS92"/>
<name>A0A1Z5KS92_FISSO</name>
<evidence type="ECO:0000256" key="1">
    <source>
        <dbReference type="SAM" id="SignalP"/>
    </source>
</evidence>
<organism evidence="2 3">
    <name type="scientific">Fistulifera solaris</name>
    <name type="common">Oleaginous diatom</name>
    <dbReference type="NCBI Taxonomy" id="1519565"/>
    <lineage>
        <taxon>Eukaryota</taxon>
        <taxon>Sar</taxon>
        <taxon>Stramenopiles</taxon>
        <taxon>Ochrophyta</taxon>
        <taxon>Bacillariophyta</taxon>
        <taxon>Bacillariophyceae</taxon>
        <taxon>Bacillariophycidae</taxon>
        <taxon>Naviculales</taxon>
        <taxon>Naviculaceae</taxon>
        <taxon>Fistulifera</taxon>
    </lineage>
</organism>
<evidence type="ECO:0000313" key="3">
    <source>
        <dbReference type="Proteomes" id="UP000198406"/>
    </source>
</evidence>
<keyword evidence="3" id="KW-1185">Reference proteome</keyword>
<dbReference type="OrthoDB" id="497519at2759"/>
<feature type="signal peptide" evidence="1">
    <location>
        <begin position="1"/>
        <end position="19"/>
    </location>
</feature>
<dbReference type="Proteomes" id="UP000198406">
    <property type="component" value="Unassembled WGS sequence"/>
</dbReference>
<keyword evidence="1" id="KW-0732">Signal</keyword>